<accession>A0A3M7SN18</accession>
<gene>
    <name evidence="1" type="ORF">BpHYR1_046208</name>
</gene>
<dbReference type="Proteomes" id="UP000276133">
    <property type="component" value="Unassembled WGS sequence"/>
</dbReference>
<evidence type="ECO:0000313" key="1">
    <source>
        <dbReference type="EMBL" id="RNA37085.1"/>
    </source>
</evidence>
<organism evidence="1 2">
    <name type="scientific">Brachionus plicatilis</name>
    <name type="common">Marine rotifer</name>
    <name type="synonym">Brachionus muelleri</name>
    <dbReference type="NCBI Taxonomy" id="10195"/>
    <lineage>
        <taxon>Eukaryota</taxon>
        <taxon>Metazoa</taxon>
        <taxon>Spiralia</taxon>
        <taxon>Gnathifera</taxon>
        <taxon>Rotifera</taxon>
        <taxon>Eurotatoria</taxon>
        <taxon>Monogononta</taxon>
        <taxon>Pseudotrocha</taxon>
        <taxon>Ploima</taxon>
        <taxon>Brachionidae</taxon>
        <taxon>Brachionus</taxon>
    </lineage>
</organism>
<sequence>MVSPRFAPKSKRTCLLFSNGFYKLQVVSNNLFFLNKNTLDFLAKISHGLIDKTLLICLYAESAQSHLQNGLIDILEKNGFQHIKPRASDKELITPNIYIVKKWSKPSDTGNYQNKLYFLTKNNEIGKMSNMSNKKLIFISTIHVYAPNQIFQVLKWYLFGLGLDLRLICTDFLRKDRFEIFFSVLRQYDLRYRLKFKKINSKMNVPQIICESCIHPRSQRSQPKYSLPNPLILPIIDQPPSFPELTAFSNTLPFTGRSFTCNRPYELLKKNASDVGEIIEKISWVVRFAGLSLKSTNKTLTFKIPTEFTRFFTRGNPIPVPSIESITFFSTFSKNDQIQLILRFFDLINNRLSLIFFNDAMFFWFEIIPI</sequence>
<evidence type="ECO:0000313" key="2">
    <source>
        <dbReference type="Proteomes" id="UP000276133"/>
    </source>
</evidence>
<protein>
    <submittedName>
        <fullName evidence="1">Uncharacterized protein</fullName>
    </submittedName>
</protein>
<comment type="caution">
    <text evidence="1">The sequence shown here is derived from an EMBL/GenBank/DDBJ whole genome shotgun (WGS) entry which is preliminary data.</text>
</comment>
<keyword evidence="2" id="KW-1185">Reference proteome</keyword>
<dbReference type="EMBL" id="REGN01001096">
    <property type="protein sequence ID" value="RNA37085.1"/>
    <property type="molecule type" value="Genomic_DNA"/>
</dbReference>
<dbReference type="AlphaFoldDB" id="A0A3M7SN18"/>
<proteinExistence type="predicted"/>
<name>A0A3M7SN18_BRAPC</name>
<reference evidence="1 2" key="1">
    <citation type="journal article" date="2018" name="Sci. Rep.">
        <title>Genomic signatures of local adaptation to the degree of environmental predictability in rotifers.</title>
        <authorList>
            <person name="Franch-Gras L."/>
            <person name="Hahn C."/>
            <person name="Garcia-Roger E.M."/>
            <person name="Carmona M.J."/>
            <person name="Serra M."/>
            <person name="Gomez A."/>
        </authorList>
    </citation>
    <scope>NUCLEOTIDE SEQUENCE [LARGE SCALE GENOMIC DNA]</scope>
    <source>
        <strain evidence="1">HYR1</strain>
    </source>
</reference>